<dbReference type="PATRIC" id="fig|573737.6.peg.263"/>
<evidence type="ECO:0000259" key="1">
    <source>
        <dbReference type="Pfam" id="PF15919"/>
    </source>
</evidence>
<feature type="domain" description="HicB-like antitoxin of toxin-antitoxin system" evidence="1">
    <location>
        <begin position="4"/>
        <end position="62"/>
    </location>
</feature>
<dbReference type="Proteomes" id="UP000035050">
    <property type="component" value="Chromosome"/>
</dbReference>
<reference evidence="2" key="1">
    <citation type="submission" date="2016-06" db="EMBL/GenBank/DDBJ databases">
        <title>Pandoraea oxalativorans DSM 23570 Genome Sequencing.</title>
        <authorList>
            <person name="Ee R."/>
            <person name="Lim Y.-L."/>
            <person name="Yong D."/>
            <person name="Yin W.-F."/>
            <person name="Chan K.-G."/>
        </authorList>
    </citation>
    <scope>NUCLEOTIDE SEQUENCE</scope>
    <source>
        <strain evidence="2">DSM 23570</strain>
    </source>
</reference>
<dbReference type="Pfam" id="PF15919">
    <property type="entry name" value="HicB_lk_antitox"/>
    <property type="match status" value="1"/>
</dbReference>
<protein>
    <submittedName>
        <fullName evidence="2">Transcriptional regulator</fullName>
    </submittedName>
</protein>
<dbReference type="EMBL" id="CP011253">
    <property type="protein sequence ID" value="AKC71626.1"/>
    <property type="molecule type" value="Genomic_DNA"/>
</dbReference>
<evidence type="ECO:0000313" key="2">
    <source>
        <dbReference type="EMBL" id="AKC71626.1"/>
    </source>
</evidence>
<dbReference type="HOGENOM" id="CLU_140890_1_1_4"/>
<dbReference type="RefSeq" id="WP_046292734.1">
    <property type="nucleotide sequence ID" value="NZ_CP011253.3"/>
</dbReference>
<dbReference type="SUPFAM" id="SSF143100">
    <property type="entry name" value="TTHA1013/TTHA0281-like"/>
    <property type="match status" value="1"/>
</dbReference>
<dbReference type="AlphaFoldDB" id="A0A0E3YDL8"/>
<dbReference type="OrthoDB" id="5772151at2"/>
<dbReference type="Gene3D" id="3.30.160.250">
    <property type="match status" value="1"/>
</dbReference>
<accession>A0A0E3YDL8</accession>
<gene>
    <name evidence="2" type="ORF">MB84_22475</name>
</gene>
<organism evidence="2 3">
    <name type="scientific">Pandoraea oxalativorans</name>
    <dbReference type="NCBI Taxonomy" id="573737"/>
    <lineage>
        <taxon>Bacteria</taxon>
        <taxon>Pseudomonadati</taxon>
        <taxon>Pseudomonadota</taxon>
        <taxon>Betaproteobacteria</taxon>
        <taxon>Burkholderiales</taxon>
        <taxon>Burkholderiaceae</taxon>
        <taxon>Pandoraea</taxon>
    </lineage>
</organism>
<sequence>MLTYPITLKRDTNGTLLVTFPDVPEAITVGENEEDAREQALEALEAALEFYFAQKTPIPWPTRPKRGQETITLPIMASIKVLLANEMIAQNVRKAELARRMHVNQVQVDRLLKLGYASRLDAVESAFAVLGKRLEVRAV</sequence>
<dbReference type="KEGG" id="pox:MB84_22475"/>
<evidence type="ECO:0000313" key="3">
    <source>
        <dbReference type="Proteomes" id="UP000035050"/>
    </source>
</evidence>
<dbReference type="InterPro" id="IPR035069">
    <property type="entry name" value="TTHA1013/TTHA0281-like"/>
</dbReference>
<keyword evidence="3" id="KW-1185">Reference proteome</keyword>
<proteinExistence type="predicted"/>
<name>A0A0E3YDL8_9BURK</name>
<dbReference type="InterPro" id="IPR031807">
    <property type="entry name" value="HicB-like"/>
</dbReference>